<feature type="region of interest" description="Disordered" evidence="1">
    <location>
        <begin position="39"/>
        <end position="62"/>
    </location>
</feature>
<keyword evidence="3" id="KW-1185">Reference proteome</keyword>
<evidence type="ECO:0000313" key="2">
    <source>
        <dbReference type="EMBL" id="GGM70511.1"/>
    </source>
</evidence>
<evidence type="ECO:0000256" key="1">
    <source>
        <dbReference type="SAM" id="MobiDB-lite"/>
    </source>
</evidence>
<comment type="caution">
    <text evidence="2">The sequence shown here is derived from an EMBL/GenBank/DDBJ whole genome shotgun (WGS) entry which is preliminary data.</text>
</comment>
<protein>
    <submittedName>
        <fullName evidence="2">Uncharacterized protein</fullName>
    </submittedName>
</protein>
<evidence type="ECO:0000313" key="3">
    <source>
        <dbReference type="Proteomes" id="UP000642070"/>
    </source>
</evidence>
<organism evidence="2 3">
    <name type="scientific">Dactylosporangium sucinum</name>
    <dbReference type="NCBI Taxonomy" id="1424081"/>
    <lineage>
        <taxon>Bacteria</taxon>
        <taxon>Bacillati</taxon>
        <taxon>Actinomycetota</taxon>
        <taxon>Actinomycetes</taxon>
        <taxon>Micromonosporales</taxon>
        <taxon>Micromonosporaceae</taxon>
        <taxon>Dactylosporangium</taxon>
    </lineage>
</organism>
<sequence length="62" mass="6335">MLGSDSGQVAAPIAVQAELAARSRPTSIMIIPAGPVLKSRTTADGTGRVVSGVRQPANPRPR</sequence>
<dbReference type="AlphaFoldDB" id="A0A917X4C7"/>
<name>A0A917X4C7_9ACTN</name>
<accession>A0A917X4C7</accession>
<gene>
    <name evidence="2" type="ORF">GCM10007977_085410</name>
</gene>
<reference evidence="2" key="2">
    <citation type="submission" date="2020-09" db="EMBL/GenBank/DDBJ databases">
        <authorList>
            <person name="Sun Q."/>
            <person name="Ohkuma M."/>
        </authorList>
    </citation>
    <scope>NUCLEOTIDE SEQUENCE</scope>
    <source>
        <strain evidence="2">JCM 19831</strain>
    </source>
</reference>
<dbReference type="Proteomes" id="UP000642070">
    <property type="component" value="Unassembled WGS sequence"/>
</dbReference>
<dbReference type="EMBL" id="BMPI01000061">
    <property type="protein sequence ID" value="GGM70511.1"/>
    <property type="molecule type" value="Genomic_DNA"/>
</dbReference>
<proteinExistence type="predicted"/>
<reference evidence="2" key="1">
    <citation type="journal article" date="2014" name="Int. J. Syst. Evol. Microbiol.">
        <title>Complete genome sequence of Corynebacterium casei LMG S-19264T (=DSM 44701T), isolated from a smear-ripened cheese.</title>
        <authorList>
            <consortium name="US DOE Joint Genome Institute (JGI-PGF)"/>
            <person name="Walter F."/>
            <person name="Albersmeier A."/>
            <person name="Kalinowski J."/>
            <person name="Ruckert C."/>
        </authorList>
    </citation>
    <scope>NUCLEOTIDE SEQUENCE</scope>
    <source>
        <strain evidence="2">JCM 19831</strain>
    </source>
</reference>